<dbReference type="GO" id="GO:0015369">
    <property type="term" value="F:calcium:proton antiporter activity"/>
    <property type="evidence" value="ECO:0007669"/>
    <property type="project" value="UniProtKB-UniRule"/>
</dbReference>
<feature type="transmembrane region" description="Helical" evidence="9">
    <location>
        <begin position="292"/>
        <end position="311"/>
    </location>
</feature>
<feature type="domain" description="Sodium/calcium exchanger membrane region" evidence="11">
    <location>
        <begin position="333"/>
        <end position="475"/>
    </location>
</feature>
<keyword evidence="5 9" id="KW-0106">Calcium</keyword>
<feature type="transmembrane region" description="Helical" evidence="9">
    <location>
        <begin position="253"/>
        <end position="272"/>
    </location>
</feature>
<keyword evidence="8 9" id="KW-0472">Membrane</keyword>
<evidence type="ECO:0000256" key="3">
    <source>
        <dbReference type="ARBA" id="ARBA00022568"/>
    </source>
</evidence>
<comment type="similarity">
    <text evidence="9">Belongs to the Ca(2+):cation antiporter (CaCA) (TC 2.A.19) family.</text>
</comment>
<keyword evidence="7 9" id="KW-0406">Ion transport</keyword>
<dbReference type="InterPro" id="IPR044880">
    <property type="entry name" value="NCX_ion-bd_dom_sf"/>
</dbReference>
<feature type="region of interest" description="Disordered" evidence="10">
    <location>
        <begin position="86"/>
        <end position="115"/>
    </location>
</feature>
<proteinExistence type="inferred from homology"/>
<evidence type="ECO:0000256" key="5">
    <source>
        <dbReference type="ARBA" id="ARBA00022837"/>
    </source>
</evidence>
<accession>A0A7S1C0X2</accession>
<feature type="transmembrane region" description="Helical" evidence="9">
    <location>
        <begin position="159"/>
        <end position="178"/>
    </location>
</feature>
<evidence type="ECO:0000256" key="8">
    <source>
        <dbReference type="ARBA" id="ARBA00023136"/>
    </source>
</evidence>
<dbReference type="Pfam" id="PF01699">
    <property type="entry name" value="Na_Ca_ex"/>
    <property type="match status" value="2"/>
</dbReference>
<evidence type="ECO:0000256" key="10">
    <source>
        <dbReference type="SAM" id="MobiDB-lite"/>
    </source>
</evidence>
<dbReference type="PANTHER" id="PTHR31503:SF22">
    <property type="entry name" value="VACUOLAR CALCIUM ION TRANSPORTER"/>
    <property type="match status" value="1"/>
</dbReference>
<evidence type="ECO:0000256" key="4">
    <source>
        <dbReference type="ARBA" id="ARBA00022692"/>
    </source>
</evidence>
<keyword evidence="2 9" id="KW-0813">Transport</keyword>
<evidence type="ECO:0000256" key="2">
    <source>
        <dbReference type="ARBA" id="ARBA00022448"/>
    </source>
</evidence>
<dbReference type="GO" id="GO:0005774">
    <property type="term" value="C:vacuolar membrane"/>
    <property type="evidence" value="ECO:0007669"/>
    <property type="project" value="UniProtKB-ARBA"/>
</dbReference>
<evidence type="ECO:0000313" key="12">
    <source>
        <dbReference type="EMBL" id="CAD8904287.1"/>
    </source>
</evidence>
<feature type="transmembrane region" description="Helical" evidence="9">
    <location>
        <begin position="431"/>
        <end position="450"/>
    </location>
</feature>
<dbReference type="NCBIfam" id="TIGR00378">
    <property type="entry name" value="cax"/>
    <property type="match status" value="1"/>
</dbReference>
<feature type="transmembrane region" description="Helical" evidence="9">
    <location>
        <begin position="218"/>
        <end position="241"/>
    </location>
</feature>
<feature type="region of interest" description="Disordered" evidence="10">
    <location>
        <begin position="1"/>
        <end position="35"/>
    </location>
</feature>
<organism evidence="12">
    <name type="scientific">Corethron hystrix</name>
    <dbReference type="NCBI Taxonomy" id="216773"/>
    <lineage>
        <taxon>Eukaryota</taxon>
        <taxon>Sar</taxon>
        <taxon>Stramenopiles</taxon>
        <taxon>Ochrophyta</taxon>
        <taxon>Bacillariophyta</taxon>
        <taxon>Coscinodiscophyceae</taxon>
        <taxon>Corethrophycidae</taxon>
        <taxon>Corethrales</taxon>
        <taxon>Corethraceae</taxon>
        <taxon>Corethron</taxon>
    </lineage>
</organism>
<dbReference type="InterPro" id="IPR004713">
    <property type="entry name" value="CaH_exchang"/>
</dbReference>
<dbReference type="GO" id="GO:0012505">
    <property type="term" value="C:endomembrane system"/>
    <property type="evidence" value="ECO:0007669"/>
    <property type="project" value="UniProtKB-SubCell"/>
</dbReference>
<evidence type="ECO:0000259" key="11">
    <source>
        <dbReference type="Pfam" id="PF01699"/>
    </source>
</evidence>
<feature type="transmembrane region" description="Helical" evidence="9">
    <location>
        <begin position="190"/>
        <end position="212"/>
    </location>
</feature>
<sequence length="482" mass="52916">MLSSSHPNRNYDAIGPTSVEASDESKNLNSSNNGSAFLAEHNKHQSDPSGWKEFVGEMLMPTHPIRTSPSRKCKSNNTQFSLTPLTSDEEVTSTRGCNKDATTKTDSKSYLGLTPREDNTSSQNFEFLWMLLTGNRLNLLLLLMPLAYTSFKLQWSPTLTFWLNFCVMLPLGNLLGDFTEELALHTNDTIGGLINASFGNAVEVLVSLQALLANEIRVVQASLMGSIFSNLLLVQGCSFFFGGLKFKEQRFNSIAATANSSLLMLSSLGLILPTPYASYNDISNEEVLVVSRITAIFMLMMYLQLLLFQLVTHKDIFDDDSDDKPTLSFRCSMVCISLLTLLVAVFSEYLVDSIAGFADGCNLSRTFVGIIILPIIGNCVEHISAVSMAMRNKIDLAMGIAIGSCTQIGLFVVPMTVLIGWACGKDMTLNYPHYEIGVYFLAILISIASTGSGTTNWLAGSLLVTTYLMLAVGFFYEKVEDF</sequence>
<keyword evidence="9" id="KW-0050">Antiport</keyword>
<reference evidence="12" key="1">
    <citation type="submission" date="2021-01" db="EMBL/GenBank/DDBJ databases">
        <authorList>
            <person name="Corre E."/>
            <person name="Pelletier E."/>
            <person name="Niang G."/>
            <person name="Scheremetjew M."/>
            <person name="Finn R."/>
            <person name="Kale V."/>
            <person name="Holt S."/>
            <person name="Cochrane G."/>
            <person name="Meng A."/>
            <person name="Brown T."/>
            <person name="Cohen L."/>
        </authorList>
    </citation>
    <scope>NUCLEOTIDE SEQUENCE</scope>
    <source>
        <strain evidence="12">308</strain>
    </source>
</reference>
<comment type="subcellular location">
    <subcellularLocation>
        <location evidence="1">Endomembrane system</location>
        <topology evidence="1">Multi-pass membrane protein</topology>
    </subcellularLocation>
</comment>
<evidence type="ECO:0000256" key="9">
    <source>
        <dbReference type="RuleBase" id="RU365028"/>
    </source>
</evidence>
<gene>
    <name evidence="12" type="ORF">CHYS00102_LOCUS31507</name>
</gene>
<dbReference type="PANTHER" id="PTHR31503">
    <property type="entry name" value="VACUOLAR CALCIUM ION TRANSPORTER"/>
    <property type="match status" value="1"/>
</dbReference>
<feature type="transmembrane region" description="Helical" evidence="9">
    <location>
        <begin position="457"/>
        <end position="476"/>
    </location>
</feature>
<evidence type="ECO:0000256" key="7">
    <source>
        <dbReference type="ARBA" id="ARBA00023065"/>
    </source>
</evidence>
<dbReference type="InterPro" id="IPR004798">
    <property type="entry name" value="CAX-like"/>
</dbReference>
<name>A0A7S1C0X2_9STRA</name>
<keyword evidence="3 9" id="KW-0109">Calcium transport</keyword>
<protein>
    <recommendedName>
        <fullName evidence="11">Sodium/calcium exchanger membrane region domain-containing protein</fullName>
    </recommendedName>
</protein>
<feature type="transmembrane region" description="Helical" evidence="9">
    <location>
        <begin position="331"/>
        <end position="351"/>
    </location>
</feature>
<dbReference type="GO" id="GO:0006874">
    <property type="term" value="P:intracellular calcium ion homeostasis"/>
    <property type="evidence" value="ECO:0007669"/>
    <property type="project" value="TreeGrafter"/>
</dbReference>
<evidence type="ECO:0000256" key="1">
    <source>
        <dbReference type="ARBA" id="ARBA00004127"/>
    </source>
</evidence>
<evidence type="ECO:0000256" key="6">
    <source>
        <dbReference type="ARBA" id="ARBA00022989"/>
    </source>
</evidence>
<keyword evidence="6 9" id="KW-1133">Transmembrane helix</keyword>
<keyword evidence="4 9" id="KW-0812">Transmembrane</keyword>
<feature type="transmembrane region" description="Helical" evidence="9">
    <location>
        <begin position="396"/>
        <end position="419"/>
    </location>
</feature>
<dbReference type="EMBL" id="HBFR01043052">
    <property type="protein sequence ID" value="CAD8904287.1"/>
    <property type="molecule type" value="Transcribed_RNA"/>
</dbReference>
<dbReference type="Gene3D" id="1.20.1420.30">
    <property type="entry name" value="NCX, central ion-binding region"/>
    <property type="match status" value="1"/>
</dbReference>
<feature type="transmembrane region" description="Helical" evidence="9">
    <location>
        <begin position="363"/>
        <end position="384"/>
    </location>
</feature>
<feature type="transmembrane region" description="Helical" evidence="9">
    <location>
        <begin position="127"/>
        <end position="147"/>
    </location>
</feature>
<feature type="compositionally biased region" description="Basic and acidic residues" evidence="10">
    <location>
        <begin position="97"/>
        <end position="107"/>
    </location>
</feature>
<feature type="domain" description="Sodium/calcium exchanger membrane region" evidence="11">
    <location>
        <begin position="158"/>
        <end position="310"/>
    </location>
</feature>
<dbReference type="AlphaFoldDB" id="A0A7S1C0X2"/>
<dbReference type="InterPro" id="IPR004837">
    <property type="entry name" value="NaCa_Exmemb"/>
</dbReference>